<dbReference type="SUPFAM" id="SSF53756">
    <property type="entry name" value="UDP-Glycosyltransferase/glycogen phosphorylase"/>
    <property type="match status" value="1"/>
</dbReference>
<evidence type="ECO:0000313" key="8">
    <source>
        <dbReference type="Proteomes" id="UP001500827"/>
    </source>
</evidence>
<comment type="catalytic activity">
    <reaction evidence="2">
        <text>UDP-N-acetyl-alpha-D-glucosamine = UDP-N-acetyl-alpha-D-mannosamine</text>
        <dbReference type="Rhea" id="RHEA:17213"/>
        <dbReference type="ChEBI" id="CHEBI:57705"/>
        <dbReference type="ChEBI" id="CHEBI:68623"/>
        <dbReference type="EC" id="5.1.3.14"/>
    </reaction>
</comment>
<feature type="domain" description="UDP-N-acetylglucosamine 2-epimerase" evidence="6">
    <location>
        <begin position="1"/>
        <end position="269"/>
    </location>
</feature>
<dbReference type="PANTHER" id="PTHR43174:SF2">
    <property type="entry name" value="UDP-N-ACETYLGLUCOSAMINE 2-EPIMERASE"/>
    <property type="match status" value="1"/>
</dbReference>
<sequence>MLVVQGDTSSALGGALAGFSVGVPVAHVEAGLRTHDPHLPWPEEEYRVAIDAHAELLFAPTELAAANLEAEKVPGDIHITGNTGIDSLLALEATLRPDMLHDSSRKRILVTCHRRESWEHDLEAIPAALRELALDGTAHVTIVLHPNPYVAETMRRQLDGLAHVSLIEPMSHRKLVQKMRDSELILSDSGGIQEEAPALGTPLLVLREKTERPECLASGNAILVGTSTERIVTEAKRLLDDPAAFAAMSRRAYPFGDGKAGPRIAAIIEDWIVEKRVSAAFQG</sequence>
<dbReference type="EMBL" id="BAABBM010000001">
    <property type="protein sequence ID" value="GAA3895289.1"/>
    <property type="molecule type" value="Genomic_DNA"/>
</dbReference>
<accession>A0ABP7L9A2</accession>
<dbReference type="Pfam" id="PF02350">
    <property type="entry name" value="Epimerase_2"/>
    <property type="match status" value="1"/>
</dbReference>
<dbReference type="Proteomes" id="UP001500827">
    <property type="component" value="Unassembled WGS sequence"/>
</dbReference>
<organism evidence="7 8">
    <name type="scientific">Sphingomonas limnosediminicola</name>
    <dbReference type="NCBI Taxonomy" id="940133"/>
    <lineage>
        <taxon>Bacteria</taxon>
        <taxon>Pseudomonadati</taxon>
        <taxon>Pseudomonadota</taxon>
        <taxon>Alphaproteobacteria</taxon>
        <taxon>Sphingomonadales</taxon>
        <taxon>Sphingomonadaceae</taxon>
        <taxon>Sphingomonas</taxon>
    </lineage>
</organism>
<dbReference type="NCBIfam" id="TIGR00236">
    <property type="entry name" value="wecB"/>
    <property type="match status" value="1"/>
</dbReference>
<evidence type="ECO:0000256" key="4">
    <source>
        <dbReference type="ARBA" id="ARBA00038858"/>
    </source>
</evidence>
<keyword evidence="1 5" id="KW-0413">Isomerase</keyword>
<evidence type="ECO:0000256" key="1">
    <source>
        <dbReference type="ARBA" id="ARBA00023235"/>
    </source>
</evidence>
<comment type="similarity">
    <text evidence="3 5">Belongs to the UDP-N-acetylglucosamine 2-epimerase family.</text>
</comment>
<evidence type="ECO:0000256" key="5">
    <source>
        <dbReference type="RuleBase" id="RU003513"/>
    </source>
</evidence>
<keyword evidence="8" id="KW-1185">Reference proteome</keyword>
<dbReference type="Gene3D" id="3.40.50.2000">
    <property type="entry name" value="Glycogen Phosphorylase B"/>
    <property type="match status" value="2"/>
</dbReference>
<comment type="caution">
    <text evidence="7">The sequence shown here is derived from an EMBL/GenBank/DDBJ whole genome shotgun (WGS) entry which is preliminary data.</text>
</comment>
<evidence type="ECO:0000313" key="7">
    <source>
        <dbReference type="EMBL" id="GAA3895289.1"/>
    </source>
</evidence>
<dbReference type="InterPro" id="IPR003331">
    <property type="entry name" value="UDP_GlcNAc_Epimerase_2_dom"/>
</dbReference>
<evidence type="ECO:0000259" key="6">
    <source>
        <dbReference type="Pfam" id="PF02350"/>
    </source>
</evidence>
<protein>
    <recommendedName>
        <fullName evidence="4">UDP-N-acetylglucosamine 2-epimerase (non-hydrolyzing)</fullName>
        <ecNumber evidence="4">5.1.3.14</ecNumber>
    </recommendedName>
</protein>
<reference evidence="8" key="1">
    <citation type="journal article" date="2019" name="Int. J. Syst. Evol. Microbiol.">
        <title>The Global Catalogue of Microorganisms (GCM) 10K type strain sequencing project: providing services to taxonomists for standard genome sequencing and annotation.</title>
        <authorList>
            <consortium name="The Broad Institute Genomics Platform"/>
            <consortium name="The Broad Institute Genome Sequencing Center for Infectious Disease"/>
            <person name="Wu L."/>
            <person name="Ma J."/>
        </authorList>
    </citation>
    <scope>NUCLEOTIDE SEQUENCE [LARGE SCALE GENOMIC DNA]</scope>
    <source>
        <strain evidence="8">JCM 17543</strain>
    </source>
</reference>
<dbReference type="InterPro" id="IPR029767">
    <property type="entry name" value="WecB-like"/>
</dbReference>
<name>A0ABP7L9A2_9SPHN</name>
<dbReference type="EC" id="5.1.3.14" evidence="4"/>
<gene>
    <name evidence="7" type="ORF">GCM10022276_12960</name>
</gene>
<evidence type="ECO:0000256" key="3">
    <source>
        <dbReference type="ARBA" id="ARBA00038209"/>
    </source>
</evidence>
<evidence type="ECO:0000256" key="2">
    <source>
        <dbReference type="ARBA" id="ARBA00036080"/>
    </source>
</evidence>
<dbReference type="PANTHER" id="PTHR43174">
    <property type="entry name" value="UDP-N-ACETYLGLUCOSAMINE 2-EPIMERASE"/>
    <property type="match status" value="1"/>
</dbReference>
<proteinExistence type="inferred from homology"/>